<evidence type="ECO:0000256" key="2">
    <source>
        <dbReference type="ARBA" id="ARBA00023054"/>
    </source>
</evidence>
<sequence>MKKVAIIMLLLVAAIGAAGWAFKTGVFRNGDGDALTLYGNVDVRTVDVAFRVGGRIAEMPIDEGARVTPGEVLARLDPVPLQQALAAAKAEVAVAQAAHDKSLAGNRPQEIAQAAALVDQRKATAKQAELTFSRASRLVRTNAVSQAEADSAEASYREAEALLASAEEALSLMKAGSRAEDIAATEASLAAALAAQDQAQTALDDAVLTAVQEGFVMTRAREPGEIVAAGGTVFTIAIDRPVRVRAYVSEPDLGRVHPGATVYVTTDSTDHVYSGTIGFISPTAEFTPKSVQTPSLRTDLVFRMRIIVSDPDMALRQGMPVTVTVPAAEAGPDA</sequence>
<dbReference type="EMBL" id="QHHQ01000009">
    <property type="protein sequence ID" value="RAH97398.1"/>
    <property type="molecule type" value="Genomic_DNA"/>
</dbReference>
<dbReference type="Gene3D" id="2.40.50.100">
    <property type="match status" value="1"/>
</dbReference>
<evidence type="ECO:0000256" key="1">
    <source>
        <dbReference type="ARBA" id="ARBA00004196"/>
    </source>
</evidence>
<evidence type="ECO:0000313" key="4">
    <source>
        <dbReference type="EMBL" id="RAH97398.1"/>
    </source>
</evidence>
<comment type="caution">
    <text evidence="4">The sequence shown here is derived from an EMBL/GenBank/DDBJ whole genome shotgun (WGS) entry which is preliminary data.</text>
</comment>
<dbReference type="InterPro" id="IPR059052">
    <property type="entry name" value="HH_YbhG-like"/>
</dbReference>
<dbReference type="InterPro" id="IPR050465">
    <property type="entry name" value="UPF0194_transport"/>
</dbReference>
<organism evidence="4 5">
    <name type="scientific">Acuticoccus sediminis</name>
    <dbReference type="NCBI Taxonomy" id="2184697"/>
    <lineage>
        <taxon>Bacteria</taxon>
        <taxon>Pseudomonadati</taxon>
        <taxon>Pseudomonadota</taxon>
        <taxon>Alphaproteobacteria</taxon>
        <taxon>Hyphomicrobiales</taxon>
        <taxon>Amorphaceae</taxon>
        <taxon>Acuticoccus</taxon>
    </lineage>
</organism>
<comment type="subcellular location">
    <subcellularLocation>
        <location evidence="1">Cell envelope</location>
    </subcellularLocation>
</comment>
<dbReference type="SUPFAM" id="SSF111369">
    <property type="entry name" value="HlyD-like secretion proteins"/>
    <property type="match status" value="3"/>
</dbReference>
<dbReference type="RefSeq" id="WP_111351975.1">
    <property type="nucleotide sequence ID" value="NZ_JAIWKD010000009.1"/>
</dbReference>
<name>A0A8B2NF41_9HYPH</name>
<dbReference type="Gene3D" id="2.40.30.170">
    <property type="match status" value="1"/>
</dbReference>
<dbReference type="Gene3D" id="1.10.287.470">
    <property type="entry name" value="Helix hairpin bin"/>
    <property type="match status" value="2"/>
</dbReference>
<dbReference type="OrthoDB" id="9778236at2"/>
<dbReference type="NCBIfam" id="NF002939">
    <property type="entry name" value="PRK03598.1"/>
    <property type="match status" value="1"/>
</dbReference>
<reference evidence="4 5" key="1">
    <citation type="submission" date="2018-05" db="EMBL/GenBank/DDBJ databases">
        <title>Acuticoccus sediminis sp. nov., isolated from deep-sea sediment of Indian Ocean.</title>
        <authorList>
            <person name="Liu X."/>
            <person name="Lai Q."/>
            <person name="Du Y."/>
            <person name="Sun F."/>
            <person name="Zhang X."/>
            <person name="Wang S."/>
            <person name="Shao Z."/>
        </authorList>
    </citation>
    <scope>NUCLEOTIDE SEQUENCE [LARGE SCALE GENOMIC DNA]</scope>
    <source>
        <strain evidence="4 5">PTG4-2</strain>
    </source>
</reference>
<dbReference type="PANTHER" id="PTHR32347:SF29">
    <property type="entry name" value="UPF0194 MEMBRANE PROTEIN YBHG"/>
    <property type="match status" value="1"/>
</dbReference>
<keyword evidence="5" id="KW-1185">Reference proteome</keyword>
<gene>
    <name evidence="4" type="ORF">DLJ53_29840</name>
</gene>
<dbReference type="PANTHER" id="PTHR32347">
    <property type="entry name" value="EFFLUX SYSTEM COMPONENT YKNX-RELATED"/>
    <property type="match status" value="1"/>
</dbReference>
<accession>A0A8B2NF41</accession>
<dbReference type="Pfam" id="PF25881">
    <property type="entry name" value="HH_YBHG"/>
    <property type="match status" value="1"/>
</dbReference>
<dbReference type="Proteomes" id="UP000249590">
    <property type="component" value="Unassembled WGS sequence"/>
</dbReference>
<protein>
    <submittedName>
        <fullName evidence="4">Secretion protein HlyD</fullName>
    </submittedName>
</protein>
<dbReference type="GO" id="GO:0030313">
    <property type="term" value="C:cell envelope"/>
    <property type="evidence" value="ECO:0007669"/>
    <property type="project" value="UniProtKB-SubCell"/>
</dbReference>
<proteinExistence type="predicted"/>
<evidence type="ECO:0000313" key="5">
    <source>
        <dbReference type="Proteomes" id="UP000249590"/>
    </source>
</evidence>
<feature type="domain" description="YbhG-like alpha-helical hairpin" evidence="3">
    <location>
        <begin position="76"/>
        <end position="205"/>
    </location>
</feature>
<keyword evidence="2" id="KW-0175">Coiled coil</keyword>
<evidence type="ECO:0000259" key="3">
    <source>
        <dbReference type="Pfam" id="PF25881"/>
    </source>
</evidence>
<dbReference type="AlphaFoldDB" id="A0A8B2NF41"/>